<keyword evidence="1" id="KW-0472">Membrane</keyword>
<dbReference type="AlphaFoldDB" id="G0MBR0"/>
<evidence type="ECO:0000313" key="2">
    <source>
        <dbReference type="EMBL" id="EGT45730.1"/>
    </source>
</evidence>
<reference evidence="3" key="1">
    <citation type="submission" date="2011-07" db="EMBL/GenBank/DDBJ databases">
        <authorList>
            <consortium name="Caenorhabditis brenneri Sequencing and Analysis Consortium"/>
            <person name="Wilson R.K."/>
        </authorList>
    </citation>
    <scope>NUCLEOTIDE SEQUENCE [LARGE SCALE GENOMIC DNA]</scope>
    <source>
        <strain evidence="3">PB2801</strain>
    </source>
</reference>
<keyword evidence="1" id="KW-0812">Transmembrane</keyword>
<feature type="transmembrane region" description="Helical" evidence="1">
    <location>
        <begin position="267"/>
        <end position="285"/>
    </location>
</feature>
<feature type="transmembrane region" description="Helical" evidence="1">
    <location>
        <begin position="26"/>
        <end position="44"/>
    </location>
</feature>
<feature type="transmembrane region" description="Helical" evidence="1">
    <location>
        <begin position="389"/>
        <end position="409"/>
    </location>
</feature>
<dbReference type="Proteomes" id="UP000008068">
    <property type="component" value="Unassembled WGS sequence"/>
</dbReference>
<sequence length="440" mass="51490">MYFLLFSSATEIIYSRFQPYSPAQMFLWKVSNISFILYIISFYFDCRREYLLAILSIEEREAEKRKPKMSRFFKGELTGRIETMLFAKSEMHFFNAMVCVMSHYSPVLPQPDMRTIDFCCFSFPGLCFHVLLIMVEFEMSEQEWLRVQKERSYDDEVIRGAARLGWSNEIRASIITILCLICSSATEIIYTQLEPYSPAQTFFWTVSYVSFILYLVLFYLDCREEYFLATLSPADRRAEVRKPERSLFFDGQIPGTIEIMMFAKSEASCITILCLICSSATEIIYAQLEPYSPAQTFFWTISYVSFVLYIILFYLDCREEYYLSTLSPADRRAEVRKPERSLFFDGQIPGTIEIMMFAKSEFHFATAFSCLSIHFAVALALMFNGILKYMCFLVISFFGFCVLGVLVFFQWNIAYPSWEGIIYERKLLKEWAEAAKATKK</sequence>
<keyword evidence="1" id="KW-1133">Transmembrane helix</keyword>
<evidence type="ECO:0000313" key="3">
    <source>
        <dbReference type="Proteomes" id="UP000008068"/>
    </source>
</evidence>
<name>G0MBR0_CAEBE</name>
<proteinExistence type="predicted"/>
<keyword evidence="3" id="KW-1185">Reference proteome</keyword>
<feature type="transmembrane region" description="Helical" evidence="1">
    <location>
        <begin position="172"/>
        <end position="190"/>
    </location>
</feature>
<feature type="transmembrane region" description="Helical" evidence="1">
    <location>
        <begin position="202"/>
        <end position="220"/>
    </location>
</feature>
<organism evidence="3">
    <name type="scientific">Caenorhabditis brenneri</name>
    <name type="common">Nematode worm</name>
    <dbReference type="NCBI Taxonomy" id="135651"/>
    <lineage>
        <taxon>Eukaryota</taxon>
        <taxon>Metazoa</taxon>
        <taxon>Ecdysozoa</taxon>
        <taxon>Nematoda</taxon>
        <taxon>Chromadorea</taxon>
        <taxon>Rhabditida</taxon>
        <taxon>Rhabditina</taxon>
        <taxon>Rhabditomorpha</taxon>
        <taxon>Rhabditoidea</taxon>
        <taxon>Rhabditidae</taxon>
        <taxon>Peloderinae</taxon>
        <taxon>Caenorhabditis</taxon>
    </lineage>
</organism>
<gene>
    <name evidence="2" type="ORF">CAEBREN_10689</name>
</gene>
<feature type="transmembrane region" description="Helical" evidence="1">
    <location>
        <begin position="362"/>
        <end position="383"/>
    </location>
</feature>
<feature type="transmembrane region" description="Helical" evidence="1">
    <location>
        <begin position="297"/>
        <end position="315"/>
    </location>
</feature>
<dbReference type="EMBL" id="GL379789">
    <property type="protein sequence ID" value="EGT45730.1"/>
    <property type="molecule type" value="Genomic_DNA"/>
</dbReference>
<evidence type="ECO:0000256" key="1">
    <source>
        <dbReference type="SAM" id="Phobius"/>
    </source>
</evidence>
<dbReference type="HOGENOM" id="CLU_622923_0_0_1"/>
<dbReference type="InParanoid" id="G0MBR0"/>
<accession>G0MBR0</accession>
<protein>
    <submittedName>
        <fullName evidence="2">Uncharacterized protein</fullName>
    </submittedName>
</protein>